<feature type="domain" description="GHMP kinase N-terminal" evidence="3">
    <location>
        <begin position="75"/>
        <end position="139"/>
    </location>
</feature>
<dbReference type="GO" id="GO:0005524">
    <property type="term" value="F:ATP binding"/>
    <property type="evidence" value="ECO:0007669"/>
    <property type="project" value="InterPro"/>
</dbReference>
<feature type="domain" description="GHMP kinase C-terminal" evidence="4">
    <location>
        <begin position="208"/>
        <end position="275"/>
    </location>
</feature>
<dbReference type="InterPro" id="IPR014721">
    <property type="entry name" value="Ribsml_uS5_D2-typ_fold_subgr"/>
</dbReference>
<dbReference type="RefSeq" id="WP_067008963.1">
    <property type="nucleotide sequence ID" value="NZ_BNDU01000006.1"/>
</dbReference>
<dbReference type="Pfam" id="PF00288">
    <property type="entry name" value="GHMP_kinases_N"/>
    <property type="match status" value="1"/>
</dbReference>
<evidence type="ECO:0000256" key="2">
    <source>
        <dbReference type="ARBA" id="ARBA00022777"/>
    </source>
</evidence>
<evidence type="ECO:0000256" key="1">
    <source>
        <dbReference type="ARBA" id="ARBA00022679"/>
    </source>
</evidence>
<dbReference type="GO" id="GO:0016301">
    <property type="term" value="F:kinase activity"/>
    <property type="evidence" value="ECO:0007669"/>
    <property type="project" value="UniProtKB-KW"/>
</dbReference>
<dbReference type="Gene3D" id="3.30.230.10">
    <property type="match status" value="1"/>
</dbReference>
<dbReference type="EMBL" id="LMWL01000081">
    <property type="protein sequence ID" value="KUM91260.1"/>
    <property type="molecule type" value="Genomic_DNA"/>
</dbReference>
<dbReference type="STRING" id="67285.AQI88_37670"/>
<dbReference type="SUPFAM" id="SSF54211">
    <property type="entry name" value="Ribosomal protein S5 domain 2-like"/>
    <property type="match status" value="1"/>
</dbReference>
<protein>
    <submittedName>
        <fullName evidence="5">Kinase</fullName>
    </submittedName>
</protein>
<keyword evidence="2 5" id="KW-0418">Kinase</keyword>
<dbReference type="InterPro" id="IPR013750">
    <property type="entry name" value="GHMP_kinase_C_dom"/>
</dbReference>
<evidence type="ECO:0000313" key="5">
    <source>
        <dbReference type="EMBL" id="KUM91260.1"/>
    </source>
</evidence>
<name>A0A101NDW5_9ACTN</name>
<dbReference type="InterPro" id="IPR006204">
    <property type="entry name" value="GHMP_kinase_N_dom"/>
</dbReference>
<organism evidence="5 6">
    <name type="scientific">Streptomyces cellostaticus</name>
    <dbReference type="NCBI Taxonomy" id="67285"/>
    <lineage>
        <taxon>Bacteria</taxon>
        <taxon>Bacillati</taxon>
        <taxon>Actinomycetota</taxon>
        <taxon>Actinomycetes</taxon>
        <taxon>Kitasatosporales</taxon>
        <taxon>Streptomycetaceae</taxon>
        <taxon>Streptomyces</taxon>
    </lineage>
</organism>
<proteinExistence type="predicted"/>
<sequence>MVDLSSRQVGEASAPVHHGEVLQGLFTEGGVLRRGLVTLPCPLYSVHATFTTNGRPRLSVSPGWKSKARTAAQLTLGLFGLPVGGHLEIHSEVPLSRGFGSSTSDVLAAIGAVQDRFSLRLSAQETARLAVRAETASDSLMFGPDSVLFAHRDGVLIEDFGYPLPAVHVLGFGSRPDRAGRGVETLALPPARYTDQEVRQFAELRAMLREAILAKDVRLFGLVATASARLNQRHLPVPRLDRLLAIVAETRAVGLQVSHSGDIAGLLFDRDDPDLDARSGYAEELLRSTGVVELWKFTTPE</sequence>
<dbReference type="AlphaFoldDB" id="A0A101NDW5"/>
<keyword evidence="6" id="KW-1185">Reference proteome</keyword>
<accession>A0A101NDW5</accession>
<dbReference type="Proteomes" id="UP000054241">
    <property type="component" value="Unassembled WGS sequence"/>
</dbReference>
<keyword evidence="1" id="KW-0808">Transferase</keyword>
<dbReference type="OrthoDB" id="7298003at2"/>
<gene>
    <name evidence="5" type="ORF">AQI88_37670</name>
</gene>
<dbReference type="Pfam" id="PF08544">
    <property type="entry name" value="GHMP_kinases_C"/>
    <property type="match status" value="1"/>
</dbReference>
<comment type="caution">
    <text evidence="5">The sequence shown here is derived from an EMBL/GenBank/DDBJ whole genome shotgun (WGS) entry which is preliminary data.</text>
</comment>
<evidence type="ECO:0000259" key="3">
    <source>
        <dbReference type="Pfam" id="PF00288"/>
    </source>
</evidence>
<dbReference type="InterPro" id="IPR020568">
    <property type="entry name" value="Ribosomal_Su5_D2-typ_SF"/>
</dbReference>
<evidence type="ECO:0000259" key="4">
    <source>
        <dbReference type="Pfam" id="PF08544"/>
    </source>
</evidence>
<evidence type="ECO:0000313" key="6">
    <source>
        <dbReference type="Proteomes" id="UP000054241"/>
    </source>
</evidence>
<reference evidence="5 6" key="1">
    <citation type="submission" date="2015-10" db="EMBL/GenBank/DDBJ databases">
        <title>Draft genome sequence of Streptomyces cellostaticus DSM 40189, type strain for the species Streptomyces cellostaticus.</title>
        <authorList>
            <person name="Ruckert C."/>
            <person name="Winkler A."/>
            <person name="Kalinowski J."/>
            <person name="Kampfer P."/>
            <person name="Glaeser S."/>
        </authorList>
    </citation>
    <scope>NUCLEOTIDE SEQUENCE [LARGE SCALE GENOMIC DNA]</scope>
    <source>
        <strain evidence="5 6">DSM 40189</strain>
    </source>
</reference>